<dbReference type="Proteomes" id="UP000265520">
    <property type="component" value="Unassembled WGS sequence"/>
</dbReference>
<dbReference type="GO" id="GO:0030014">
    <property type="term" value="C:CCR4-NOT complex"/>
    <property type="evidence" value="ECO:0007669"/>
    <property type="project" value="InterPro"/>
</dbReference>
<dbReference type="PANTHER" id="PTHR12979:SF5">
    <property type="entry name" value="CCR4-NOT TRANSCRIPTION COMPLEX SUBUNIT 10"/>
    <property type="match status" value="1"/>
</dbReference>
<dbReference type="GO" id="GO:0017148">
    <property type="term" value="P:negative regulation of translation"/>
    <property type="evidence" value="ECO:0007669"/>
    <property type="project" value="TreeGrafter"/>
</dbReference>
<evidence type="ECO:0000313" key="2">
    <source>
        <dbReference type="Proteomes" id="UP000265520"/>
    </source>
</evidence>
<dbReference type="PANTHER" id="PTHR12979">
    <property type="entry name" value="CCR4-NOT TRANSCRIPTION COMPLEX SUBUNIT 10"/>
    <property type="match status" value="1"/>
</dbReference>
<proteinExistence type="predicted"/>
<protein>
    <submittedName>
        <fullName evidence="1">CCR4-NOT transcription complex subunit 10-B</fullName>
    </submittedName>
</protein>
<organism evidence="1 2">
    <name type="scientific">Trifolium medium</name>
    <dbReference type="NCBI Taxonomy" id="97028"/>
    <lineage>
        <taxon>Eukaryota</taxon>
        <taxon>Viridiplantae</taxon>
        <taxon>Streptophyta</taxon>
        <taxon>Embryophyta</taxon>
        <taxon>Tracheophyta</taxon>
        <taxon>Spermatophyta</taxon>
        <taxon>Magnoliopsida</taxon>
        <taxon>eudicotyledons</taxon>
        <taxon>Gunneridae</taxon>
        <taxon>Pentapetalae</taxon>
        <taxon>rosids</taxon>
        <taxon>fabids</taxon>
        <taxon>Fabales</taxon>
        <taxon>Fabaceae</taxon>
        <taxon>Papilionoideae</taxon>
        <taxon>50 kb inversion clade</taxon>
        <taxon>NPAAA clade</taxon>
        <taxon>Hologalegina</taxon>
        <taxon>IRL clade</taxon>
        <taxon>Trifolieae</taxon>
        <taxon>Trifolium</taxon>
    </lineage>
</organism>
<evidence type="ECO:0000313" key="1">
    <source>
        <dbReference type="EMBL" id="MCI21772.1"/>
    </source>
</evidence>
<feature type="non-terminal residue" evidence="1">
    <location>
        <position position="1"/>
    </location>
</feature>
<reference evidence="1 2" key="1">
    <citation type="journal article" date="2018" name="Front. Plant Sci.">
        <title>Red Clover (Trifolium pratense) and Zigzag Clover (T. medium) - A Picture of Genomic Similarities and Differences.</title>
        <authorList>
            <person name="Dluhosova J."/>
            <person name="Istvanek J."/>
            <person name="Nedelnik J."/>
            <person name="Repkova J."/>
        </authorList>
    </citation>
    <scope>NUCLEOTIDE SEQUENCE [LARGE SCALE GENOMIC DNA]</scope>
    <source>
        <strain evidence="2">cv. 10/8</strain>
        <tissue evidence="1">Leaf</tissue>
    </source>
</reference>
<keyword evidence="2" id="KW-1185">Reference proteome</keyword>
<comment type="caution">
    <text evidence="1">The sequence shown here is derived from an EMBL/GenBank/DDBJ whole genome shotgun (WGS) entry which is preliminary data.</text>
</comment>
<sequence>ELPLTSGDQGEPVNNVANKVALGSKGSNNSAPQFSGVNSTDPMHPDEFVAALNIAIIWFHLHDYAKTVSVLEPLFQKIDPAITDQHKVDLHVCLLLLDASLACHDASKSAVSSIR</sequence>
<dbReference type="AlphaFoldDB" id="A0A392QD17"/>
<accession>A0A392QD17</accession>
<dbReference type="GO" id="GO:0006402">
    <property type="term" value="P:mRNA catabolic process"/>
    <property type="evidence" value="ECO:0007669"/>
    <property type="project" value="TreeGrafter"/>
</dbReference>
<name>A0A392QD17_9FABA</name>
<dbReference type="InterPro" id="IPR039740">
    <property type="entry name" value="CNOT10"/>
</dbReference>
<dbReference type="EMBL" id="LXQA010126686">
    <property type="protein sequence ID" value="MCI21772.1"/>
    <property type="molecule type" value="Genomic_DNA"/>
</dbReference>